<dbReference type="Proteomes" id="UP000326396">
    <property type="component" value="Linkage Group LG10"/>
</dbReference>
<evidence type="ECO:0000313" key="3">
    <source>
        <dbReference type="Proteomes" id="UP000326396"/>
    </source>
</evidence>
<keyword evidence="3" id="KW-1185">Reference proteome</keyword>
<organism evidence="2 3">
    <name type="scientific">Mikania micrantha</name>
    <name type="common">bitter vine</name>
    <dbReference type="NCBI Taxonomy" id="192012"/>
    <lineage>
        <taxon>Eukaryota</taxon>
        <taxon>Viridiplantae</taxon>
        <taxon>Streptophyta</taxon>
        <taxon>Embryophyta</taxon>
        <taxon>Tracheophyta</taxon>
        <taxon>Spermatophyta</taxon>
        <taxon>Magnoliopsida</taxon>
        <taxon>eudicotyledons</taxon>
        <taxon>Gunneridae</taxon>
        <taxon>Pentapetalae</taxon>
        <taxon>asterids</taxon>
        <taxon>campanulids</taxon>
        <taxon>Asterales</taxon>
        <taxon>Asteraceae</taxon>
        <taxon>Asteroideae</taxon>
        <taxon>Heliantheae alliance</taxon>
        <taxon>Eupatorieae</taxon>
        <taxon>Mikania</taxon>
    </lineage>
</organism>
<name>A0A5N6PSQ9_9ASTR</name>
<dbReference type="EMBL" id="SZYD01000002">
    <property type="protein sequence ID" value="KAD7116604.1"/>
    <property type="molecule type" value="Genomic_DNA"/>
</dbReference>
<sequence>MLDQVTNRFKSPDFKIIARGLLEDLAAFYIALGNLPPDGKTRSVPAGLGNVSRRSGNERKWALESSAGEQAKKSRKLTLGGTPIVETWPQAMRLASSAAKSPSSVRIA</sequence>
<gene>
    <name evidence="2" type="ORF">E3N88_03872</name>
</gene>
<evidence type="ECO:0000256" key="1">
    <source>
        <dbReference type="SAM" id="MobiDB-lite"/>
    </source>
</evidence>
<reference evidence="2 3" key="1">
    <citation type="submission" date="2019-05" db="EMBL/GenBank/DDBJ databases">
        <title>Mikania micrantha, genome provides insights into the molecular mechanism of rapid growth.</title>
        <authorList>
            <person name="Liu B."/>
        </authorList>
    </citation>
    <scope>NUCLEOTIDE SEQUENCE [LARGE SCALE GENOMIC DNA]</scope>
    <source>
        <strain evidence="2">NLD-2019</strain>
        <tissue evidence="2">Leaf</tissue>
    </source>
</reference>
<accession>A0A5N6PSQ9</accession>
<proteinExistence type="predicted"/>
<feature type="region of interest" description="Disordered" evidence="1">
    <location>
        <begin position="41"/>
        <end position="78"/>
    </location>
</feature>
<comment type="caution">
    <text evidence="2">The sequence shown here is derived from an EMBL/GenBank/DDBJ whole genome shotgun (WGS) entry which is preliminary data.</text>
</comment>
<evidence type="ECO:0000313" key="2">
    <source>
        <dbReference type="EMBL" id="KAD7116604.1"/>
    </source>
</evidence>
<dbReference type="AlphaFoldDB" id="A0A5N6PSQ9"/>
<protein>
    <submittedName>
        <fullName evidence="2">Uncharacterized protein</fullName>
    </submittedName>
</protein>